<evidence type="ECO:0000259" key="16">
    <source>
        <dbReference type="Pfam" id="PF00768"/>
    </source>
</evidence>
<feature type="active site" description="Acyl-ester intermediate" evidence="12">
    <location>
        <position position="61"/>
    </location>
</feature>
<dbReference type="GO" id="GO:0071555">
    <property type="term" value="P:cell wall organization"/>
    <property type="evidence" value="ECO:0007669"/>
    <property type="project" value="UniProtKB-KW"/>
</dbReference>
<evidence type="ECO:0000256" key="11">
    <source>
        <dbReference type="ARBA" id="ARBA00034000"/>
    </source>
</evidence>
<feature type="binding site" evidence="13">
    <location>
        <position position="223"/>
    </location>
    <ligand>
        <name>substrate</name>
    </ligand>
</feature>
<evidence type="ECO:0000313" key="19">
    <source>
        <dbReference type="Proteomes" id="UP000295788"/>
    </source>
</evidence>
<dbReference type="EMBL" id="SMAB01000001">
    <property type="protein sequence ID" value="TCS84353.1"/>
    <property type="molecule type" value="Genomic_DNA"/>
</dbReference>
<evidence type="ECO:0000256" key="15">
    <source>
        <dbReference type="SAM" id="Phobius"/>
    </source>
</evidence>
<comment type="similarity">
    <text evidence="2 14">Belongs to the peptidase S11 family.</text>
</comment>
<keyword evidence="7" id="KW-0378">Hydrolase</keyword>
<evidence type="ECO:0000256" key="5">
    <source>
        <dbReference type="ARBA" id="ARBA00022670"/>
    </source>
</evidence>
<dbReference type="PANTHER" id="PTHR21581">
    <property type="entry name" value="D-ALANYL-D-ALANINE CARBOXYPEPTIDASE"/>
    <property type="match status" value="1"/>
</dbReference>
<feature type="domain" description="Peptidase S11 D-Ala-D-Ala carboxypeptidase A C-terminal" evidence="17">
    <location>
        <begin position="291"/>
        <end position="362"/>
    </location>
</feature>
<organism evidence="18 19">
    <name type="scientific">Tepidibacillus fermentans</name>
    <dbReference type="NCBI Taxonomy" id="1281767"/>
    <lineage>
        <taxon>Bacteria</taxon>
        <taxon>Bacillati</taxon>
        <taxon>Bacillota</taxon>
        <taxon>Bacilli</taxon>
        <taxon>Bacillales</taxon>
        <taxon>Bacillaceae</taxon>
        <taxon>Tepidibacillus</taxon>
    </lineage>
</organism>
<evidence type="ECO:0000256" key="10">
    <source>
        <dbReference type="ARBA" id="ARBA00023316"/>
    </source>
</evidence>
<name>A0A4R3KKF3_9BACI</name>
<dbReference type="InterPro" id="IPR037167">
    <property type="entry name" value="Peptidase_S11_C_sf"/>
</dbReference>
<dbReference type="GO" id="GO:0006508">
    <property type="term" value="P:proteolysis"/>
    <property type="evidence" value="ECO:0007669"/>
    <property type="project" value="UniProtKB-KW"/>
</dbReference>
<evidence type="ECO:0000256" key="1">
    <source>
        <dbReference type="ARBA" id="ARBA00004752"/>
    </source>
</evidence>
<accession>A0A4R3KKF3</accession>
<evidence type="ECO:0000256" key="2">
    <source>
        <dbReference type="ARBA" id="ARBA00007164"/>
    </source>
</evidence>
<keyword evidence="15" id="KW-1133">Transmembrane helix</keyword>
<comment type="caution">
    <text evidence="18">The sequence shown here is derived from an EMBL/GenBank/DDBJ whole genome shotgun (WGS) entry which is preliminary data.</text>
</comment>
<dbReference type="Gene3D" id="3.40.710.10">
    <property type="entry name" value="DD-peptidase/beta-lactamase superfamily"/>
    <property type="match status" value="1"/>
</dbReference>
<feature type="active site" description="Acyl-ester intermediate" evidence="12">
    <location>
        <position position="64"/>
    </location>
</feature>
<dbReference type="Pfam" id="PF07943">
    <property type="entry name" value="PBP5_C"/>
    <property type="match status" value="1"/>
</dbReference>
<dbReference type="PANTHER" id="PTHR21581:SF6">
    <property type="entry name" value="TRAFFICKING PROTEIN PARTICLE COMPLEX SUBUNIT 12"/>
    <property type="match status" value="1"/>
</dbReference>
<dbReference type="AlphaFoldDB" id="A0A4R3KKF3"/>
<dbReference type="SUPFAM" id="SSF56601">
    <property type="entry name" value="beta-lactamase/transpeptidase-like"/>
    <property type="match status" value="1"/>
</dbReference>
<evidence type="ECO:0000256" key="6">
    <source>
        <dbReference type="ARBA" id="ARBA00022729"/>
    </source>
</evidence>
<keyword evidence="8" id="KW-0133">Cell shape</keyword>
<gene>
    <name evidence="18" type="ORF">EDD72_10114</name>
</gene>
<dbReference type="UniPathway" id="UPA00219"/>
<dbReference type="GO" id="GO:0009252">
    <property type="term" value="P:peptidoglycan biosynthetic process"/>
    <property type="evidence" value="ECO:0007669"/>
    <property type="project" value="UniProtKB-UniPathway"/>
</dbReference>
<dbReference type="EC" id="3.4.16.4" evidence="3"/>
<dbReference type="OrthoDB" id="9791132at2"/>
<evidence type="ECO:0000256" key="3">
    <source>
        <dbReference type="ARBA" id="ARBA00012448"/>
    </source>
</evidence>
<feature type="active site" evidence="12">
    <location>
        <position position="116"/>
    </location>
</feature>
<keyword evidence="15" id="KW-0812">Transmembrane</keyword>
<keyword evidence="9" id="KW-0573">Peptidoglycan synthesis</keyword>
<dbReference type="GO" id="GO:0008360">
    <property type="term" value="P:regulation of cell shape"/>
    <property type="evidence" value="ECO:0007669"/>
    <property type="project" value="UniProtKB-KW"/>
</dbReference>
<protein>
    <recommendedName>
        <fullName evidence="3">serine-type D-Ala-D-Ala carboxypeptidase</fullName>
        <ecNumber evidence="3">3.4.16.4</ecNumber>
    </recommendedName>
</protein>
<sequence>MYMIQMKRMIFILIFTLALNIIIPKPARAMNLVGESAILVDVTTGEILFEKNMDKPMYPASVTKIMTVILALEKGNLDDIVTVSKNAATQDGTRIYLVEGEKVRLKDLVYGALLNSGNDAAVAIAEHFGGSVESFVEMMNEKAKVLGMKNTHFANPSGLPNPNHVTSAYDMSLLAMYALKNPVFREIASSKTYDAKWIGNNVHAFIQNHNRLLWDYPFATGMKTGYTVAARSTIVASANKDGRELIAVVLKSDPRAFYKDAEQLLDYGYQKTRLVPILKMNERFTTLNGYEISYIPKENPYIVVVDGKLPELKMKEHFKTKKKIGFFDQTIVKKGEVIGQLAIYNGEKLIRTVDLVATKDIKNSYPISKSSIYFMFAVFAFSIIGFILVLKRKREKQTINGFGWLEQ</sequence>
<keyword evidence="10" id="KW-0961">Cell wall biogenesis/degradation</keyword>
<dbReference type="PRINTS" id="PR00725">
    <property type="entry name" value="DADACBPTASE1"/>
</dbReference>
<keyword evidence="19" id="KW-1185">Reference proteome</keyword>
<evidence type="ECO:0000259" key="17">
    <source>
        <dbReference type="Pfam" id="PF07943"/>
    </source>
</evidence>
<evidence type="ECO:0000313" key="18">
    <source>
        <dbReference type="EMBL" id="TCS84353.1"/>
    </source>
</evidence>
<dbReference type="GO" id="GO:0009002">
    <property type="term" value="F:serine-type D-Ala-D-Ala carboxypeptidase activity"/>
    <property type="evidence" value="ECO:0007669"/>
    <property type="project" value="UniProtKB-EC"/>
</dbReference>
<dbReference type="InterPro" id="IPR012338">
    <property type="entry name" value="Beta-lactam/transpept-like"/>
</dbReference>
<dbReference type="Pfam" id="PF00768">
    <property type="entry name" value="Peptidase_S11"/>
    <property type="match status" value="1"/>
</dbReference>
<dbReference type="InterPro" id="IPR012907">
    <property type="entry name" value="Peptidase_S11_C"/>
</dbReference>
<evidence type="ECO:0000256" key="4">
    <source>
        <dbReference type="ARBA" id="ARBA00022645"/>
    </source>
</evidence>
<keyword evidence="15" id="KW-0472">Membrane</keyword>
<keyword evidence="6" id="KW-0732">Signal</keyword>
<evidence type="ECO:0000256" key="9">
    <source>
        <dbReference type="ARBA" id="ARBA00022984"/>
    </source>
</evidence>
<proteinExistence type="inferred from homology"/>
<keyword evidence="5" id="KW-0645">Protease</keyword>
<evidence type="ECO:0000256" key="13">
    <source>
        <dbReference type="PIRSR" id="PIRSR618044-2"/>
    </source>
</evidence>
<dbReference type="Gene3D" id="2.60.410.10">
    <property type="entry name" value="D-Ala-D-Ala carboxypeptidase, C-terminal domain"/>
    <property type="match status" value="1"/>
</dbReference>
<evidence type="ECO:0000256" key="12">
    <source>
        <dbReference type="PIRSR" id="PIRSR618044-1"/>
    </source>
</evidence>
<feature type="transmembrane region" description="Helical" evidence="15">
    <location>
        <begin position="372"/>
        <end position="390"/>
    </location>
</feature>
<evidence type="ECO:0000256" key="7">
    <source>
        <dbReference type="ARBA" id="ARBA00022801"/>
    </source>
</evidence>
<dbReference type="Proteomes" id="UP000295788">
    <property type="component" value="Unassembled WGS sequence"/>
</dbReference>
<comment type="pathway">
    <text evidence="1">Cell wall biogenesis; peptidoglycan biosynthesis.</text>
</comment>
<keyword evidence="4 18" id="KW-0121">Carboxypeptidase</keyword>
<dbReference type="InterPro" id="IPR018044">
    <property type="entry name" value="Peptidase_S11"/>
</dbReference>
<feature type="domain" description="Peptidase S11 D-alanyl-D-alanine carboxypeptidase A N-terminal" evidence="16">
    <location>
        <begin position="31"/>
        <end position="252"/>
    </location>
</feature>
<evidence type="ECO:0000256" key="14">
    <source>
        <dbReference type="RuleBase" id="RU004016"/>
    </source>
</evidence>
<reference evidence="18 19" key="1">
    <citation type="submission" date="2019-03" db="EMBL/GenBank/DDBJ databases">
        <title>Genomic Encyclopedia of Type Strains, Phase IV (KMG-IV): sequencing the most valuable type-strain genomes for metagenomic binning, comparative biology and taxonomic classification.</title>
        <authorList>
            <person name="Goeker M."/>
        </authorList>
    </citation>
    <scope>NUCLEOTIDE SEQUENCE [LARGE SCALE GENOMIC DNA]</scope>
    <source>
        <strain evidence="18 19">DSM 23802</strain>
    </source>
</reference>
<comment type="catalytic activity">
    <reaction evidence="11">
        <text>Preferential cleavage: (Ac)2-L-Lys-D-Ala-|-D-Ala. Also transpeptidation of peptidyl-alanyl moieties that are N-acyl substituents of D-alanine.</text>
        <dbReference type="EC" id="3.4.16.4"/>
    </reaction>
</comment>
<evidence type="ECO:0000256" key="8">
    <source>
        <dbReference type="ARBA" id="ARBA00022960"/>
    </source>
</evidence>
<dbReference type="InterPro" id="IPR001967">
    <property type="entry name" value="Peptidase_S11_N"/>
</dbReference>